<protein>
    <recommendedName>
        <fullName evidence="1">DWNN domain-containing protein</fullName>
    </recommendedName>
</protein>
<feature type="domain" description="DWNN" evidence="1">
    <location>
        <begin position="8"/>
        <end position="89"/>
    </location>
</feature>
<dbReference type="EMBL" id="JAHBMH010000033">
    <property type="protein sequence ID" value="KAK1937579.1"/>
    <property type="molecule type" value="Genomic_DNA"/>
</dbReference>
<dbReference type="GO" id="GO:0008270">
    <property type="term" value="F:zinc ion binding"/>
    <property type="evidence" value="ECO:0007669"/>
    <property type="project" value="InterPro"/>
</dbReference>
<dbReference type="InterPro" id="IPR013083">
    <property type="entry name" value="Znf_RING/FYVE/PHD"/>
</dbReference>
<reference evidence="2" key="2">
    <citation type="submission" date="2021-05" db="EMBL/GenBank/DDBJ databases">
        <authorList>
            <person name="Pain A."/>
        </authorList>
    </citation>
    <scope>NUCLEOTIDE SEQUENCE</scope>
    <source>
        <strain evidence="2">1802A</strain>
    </source>
</reference>
<gene>
    <name evidence="2" type="ORF">X943_003060</name>
</gene>
<comment type="caution">
    <text evidence="2">The sequence shown here is derived from an EMBL/GenBank/DDBJ whole genome shotgun (WGS) entry which is preliminary data.</text>
</comment>
<dbReference type="Gene3D" id="3.10.20.90">
    <property type="entry name" value="Phosphatidylinositol 3-kinase Catalytic Subunit, Chain A, domain 1"/>
    <property type="match status" value="1"/>
</dbReference>
<accession>A0AAD9GFR5</accession>
<organism evidence="2 3">
    <name type="scientific">Babesia divergens</name>
    <dbReference type="NCBI Taxonomy" id="32595"/>
    <lineage>
        <taxon>Eukaryota</taxon>
        <taxon>Sar</taxon>
        <taxon>Alveolata</taxon>
        <taxon>Apicomplexa</taxon>
        <taxon>Aconoidasida</taxon>
        <taxon>Piroplasmida</taxon>
        <taxon>Babesiidae</taxon>
        <taxon>Babesia</taxon>
    </lineage>
</organism>
<reference evidence="2" key="1">
    <citation type="journal article" date="2014" name="Nucleic Acids Res.">
        <title>The evolutionary dynamics of variant antigen genes in Babesia reveal a history of genomic innovation underlying host-parasite interaction.</title>
        <authorList>
            <person name="Jackson A.P."/>
            <person name="Otto T.D."/>
            <person name="Darby A."/>
            <person name="Ramaprasad A."/>
            <person name="Xia D."/>
            <person name="Echaide I.E."/>
            <person name="Farber M."/>
            <person name="Gahlot S."/>
            <person name="Gamble J."/>
            <person name="Gupta D."/>
            <person name="Gupta Y."/>
            <person name="Jackson L."/>
            <person name="Malandrin L."/>
            <person name="Malas T.B."/>
            <person name="Moussa E."/>
            <person name="Nair M."/>
            <person name="Reid A.J."/>
            <person name="Sanders M."/>
            <person name="Sharma J."/>
            <person name="Tracey A."/>
            <person name="Quail M.A."/>
            <person name="Weir W."/>
            <person name="Wastling J.M."/>
            <person name="Hall N."/>
            <person name="Willadsen P."/>
            <person name="Lingelbach K."/>
            <person name="Shiels B."/>
            <person name="Tait A."/>
            <person name="Berriman M."/>
            <person name="Allred D.R."/>
            <person name="Pain A."/>
        </authorList>
    </citation>
    <scope>NUCLEOTIDE SEQUENCE</scope>
    <source>
        <strain evidence="2">1802A</strain>
    </source>
</reference>
<dbReference type="AlphaFoldDB" id="A0AAD9GFR5"/>
<dbReference type="Gene3D" id="3.30.40.10">
    <property type="entry name" value="Zinc/RING finger domain, C3HC4 (zinc finger)"/>
    <property type="match status" value="1"/>
</dbReference>
<dbReference type="InterPro" id="IPR014891">
    <property type="entry name" value="DWNN_domain"/>
</dbReference>
<evidence type="ECO:0000259" key="1">
    <source>
        <dbReference type="SMART" id="SM01180"/>
    </source>
</evidence>
<dbReference type="SMART" id="SM01180">
    <property type="entry name" value="DWNN"/>
    <property type="match status" value="1"/>
</dbReference>
<keyword evidence="3" id="KW-1185">Reference proteome</keyword>
<evidence type="ECO:0000313" key="3">
    <source>
        <dbReference type="Proteomes" id="UP001195914"/>
    </source>
</evidence>
<sequence length="534" mass="59961">MVNTAGVIFYRFGSERGIWREIKLDCPGGILVSDLKILIAQETSLSKDFTRKTNLLISLYDENAAETAKALNDNVVVHIGSRVVINRVAWAPVKPIYHEAKTQFETEIVEEKKSLRSLPISLICRLCGLPMNSPVLVKCSANCGSSGCRACVVSCFKDSIVKPEDGSDAVVYMLSERKSCPFCTRGYVSAFVTNRQMEALLLELDLSNFEIPSLNTLTDEAPNEQRAMTHEDDVVNPKHFLVCIDNALIEVMRESMLFPGYLDSRILPGSAINNADGVNSSRGTPATGDVFVIVVSYVGGGTSISPMGMVRVLEEVDYNMEFLKLTRAHTAFRFEWVHNNTQPLMVPARRQPLFLYLGAKRYTSVALNTDHDVMWRYRNDIMIEVGLKREAFEGLFHAIFGVESDVLQKDSDMIYKDWLEAAFPNGPTPMYITQKCKVLAQDEITDGDVFDSGNPYLGYIAFLPFLSQSQFLKIRDTQRRAKEQCLQQLTKRVTGDLPKDKGEPVLERAYNNVWNRHIEYDIPALEASSDVQAE</sequence>
<proteinExistence type="predicted"/>
<name>A0AAD9GFR5_BABDI</name>
<dbReference type="Proteomes" id="UP001195914">
    <property type="component" value="Unassembled WGS sequence"/>
</dbReference>
<dbReference type="Pfam" id="PF08783">
    <property type="entry name" value="DWNN"/>
    <property type="match status" value="1"/>
</dbReference>
<evidence type="ECO:0000313" key="2">
    <source>
        <dbReference type="EMBL" id="KAK1937579.1"/>
    </source>
</evidence>